<dbReference type="AlphaFoldDB" id="A0A1Y5F6S2"/>
<evidence type="ECO:0000256" key="6">
    <source>
        <dbReference type="HAMAP-Rule" id="MF_01345"/>
    </source>
</evidence>
<evidence type="ECO:0000256" key="3">
    <source>
        <dbReference type="ARBA" id="ARBA00022884"/>
    </source>
</evidence>
<dbReference type="PANTHER" id="PTHR10744:SF1">
    <property type="entry name" value="SMALL RIBOSOMAL SUBUNIT PROTEIN US17M"/>
    <property type="match status" value="1"/>
</dbReference>
<dbReference type="NCBIfam" id="NF004123">
    <property type="entry name" value="PRK05610.1"/>
    <property type="match status" value="1"/>
</dbReference>
<evidence type="ECO:0000256" key="4">
    <source>
        <dbReference type="ARBA" id="ARBA00022980"/>
    </source>
</evidence>
<protein>
    <recommendedName>
        <fullName evidence="6">Small ribosomal subunit protein uS17</fullName>
    </recommendedName>
</protein>
<dbReference type="CDD" id="cd00364">
    <property type="entry name" value="Ribosomal_uS17"/>
    <property type="match status" value="1"/>
</dbReference>
<evidence type="ECO:0000313" key="7">
    <source>
        <dbReference type="EMBL" id="OUR93759.1"/>
    </source>
</evidence>
<proteinExistence type="inferred from homology"/>
<dbReference type="Proteomes" id="UP000196531">
    <property type="component" value="Unassembled WGS sequence"/>
</dbReference>
<dbReference type="GO" id="GO:0022627">
    <property type="term" value="C:cytosolic small ribosomal subunit"/>
    <property type="evidence" value="ECO:0007669"/>
    <property type="project" value="UniProtKB-UniRule"/>
</dbReference>
<dbReference type="InterPro" id="IPR000266">
    <property type="entry name" value="Ribosomal_uS17"/>
</dbReference>
<keyword evidence="5 6" id="KW-0687">Ribonucleoprotein</keyword>
<dbReference type="Gene3D" id="2.40.50.140">
    <property type="entry name" value="Nucleic acid-binding proteins"/>
    <property type="match status" value="1"/>
</dbReference>
<dbReference type="InterPro" id="IPR019984">
    <property type="entry name" value="Ribosomal_uS17_bact/chlr"/>
</dbReference>
<comment type="function">
    <text evidence="6">One of the primary rRNA binding proteins, it binds specifically to the 5'-end of 16S ribosomal RNA.</text>
</comment>
<dbReference type="NCBIfam" id="TIGR03635">
    <property type="entry name" value="uS17_bact"/>
    <property type="match status" value="1"/>
</dbReference>
<dbReference type="GO" id="GO:0019843">
    <property type="term" value="F:rRNA binding"/>
    <property type="evidence" value="ECO:0007669"/>
    <property type="project" value="UniProtKB-UniRule"/>
</dbReference>
<dbReference type="PRINTS" id="PR00973">
    <property type="entry name" value="RIBOSOMALS17"/>
</dbReference>
<dbReference type="HAMAP" id="MF_01345_B">
    <property type="entry name" value="Ribosomal_uS17_B"/>
    <property type="match status" value="1"/>
</dbReference>
<dbReference type="SUPFAM" id="SSF50249">
    <property type="entry name" value="Nucleic acid-binding proteins"/>
    <property type="match status" value="1"/>
</dbReference>
<name>A0A1Y5F6S2_9BACT</name>
<comment type="caution">
    <text evidence="7">The sequence shown here is derived from an EMBL/GenBank/DDBJ whole genome shotgun (WGS) entry which is preliminary data.</text>
</comment>
<accession>A0A1Y5F6S2</accession>
<keyword evidence="2 6" id="KW-0699">rRNA-binding</keyword>
<dbReference type="Pfam" id="PF00366">
    <property type="entry name" value="Ribosomal_S17"/>
    <property type="match status" value="1"/>
</dbReference>
<organism evidence="7 8">
    <name type="scientific">Halobacteriovorax marinus</name>
    <dbReference type="NCBI Taxonomy" id="97084"/>
    <lineage>
        <taxon>Bacteria</taxon>
        <taxon>Pseudomonadati</taxon>
        <taxon>Bdellovibrionota</taxon>
        <taxon>Bacteriovoracia</taxon>
        <taxon>Bacteriovoracales</taxon>
        <taxon>Halobacteriovoraceae</taxon>
        <taxon>Halobacteriovorax</taxon>
    </lineage>
</organism>
<comment type="subunit">
    <text evidence="6">Part of the 30S ribosomal subunit.</text>
</comment>
<keyword evidence="3 6" id="KW-0694">RNA-binding</keyword>
<sequence>MSVENKKFKRKLDGVVISDKNDKTITVNVTRRFKHKTYNKFVSCSKRYHAHDENNTAKVGDKVMIIESRPHSKLKKWELLSVQG</sequence>
<gene>
    <name evidence="6" type="primary">rpsQ</name>
    <name evidence="7" type="ORF">A9Q84_20065</name>
</gene>
<evidence type="ECO:0000256" key="2">
    <source>
        <dbReference type="ARBA" id="ARBA00022730"/>
    </source>
</evidence>
<keyword evidence="4 6" id="KW-0689">Ribosomal protein</keyword>
<comment type="similarity">
    <text evidence="1 6">Belongs to the universal ribosomal protein uS17 family.</text>
</comment>
<dbReference type="PANTHER" id="PTHR10744">
    <property type="entry name" value="40S RIBOSOMAL PROTEIN S11 FAMILY MEMBER"/>
    <property type="match status" value="1"/>
</dbReference>
<evidence type="ECO:0000256" key="1">
    <source>
        <dbReference type="ARBA" id="ARBA00010254"/>
    </source>
</evidence>
<reference evidence="8" key="1">
    <citation type="journal article" date="2017" name="Proc. Natl. Acad. Sci. U.S.A.">
        <title>Simulation of Deepwater Horizon oil plume reveals substrate specialization within a complex community of hydrocarbon-degraders.</title>
        <authorList>
            <person name="Hu P."/>
            <person name="Dubinsky E.A."/>
            <person name="Probst A.J."/>
            <person name="Wang J."/>
            <person name="Sieber C.M.K."/>
            <person name="Tom L.M."/>
            <person name="Gardinali P."/>
            <person name="Banfield J.F."/>
            <person name="Atlas R.M."/>
            <person name="Andersen G.L."/>
        </authorList>
    </citation>
    <scope>NUCLEOTIDE SEQUENCE [LARGE SCALE GENOMIC DNA]</scope>
</reference>
<evidence type="ECO:0000313" key="8">
    <source>
        <dbReference type="Proteomes" id="UP000196531"/>
    </source>
</evidence>
<dbReference type="InterPro" id="IPR012340">
    <property type="entry name" value="NA-bd_OB-fold"/>
</dbReference>
<dbReference type="GO" id="GO:0006412">
    <property type="term" value="P:translation"/>
    <property type="evidence" value="ECO:0007669"/>
    <property type="project" value="UniProtKB-UniRule"/>
</dbReference>
<dbReference type="GO" id="GO:0003735">
    <property type="term" value="F:structural constituent of ribosome"/>
    <property type="evidence" value="ECO:0007669"/>
    <property type="project" value="UniProtKB-UniRule"/>
</dbReference>
<evidence type="ECO:0000256" key="5">
    <source>
        <dbReference type="ARBA" id="ARBA00023274"/>
    </source>
</evidence>
<dbReference type="EMBL" id="MAAO01000015">
    <property type="protein sequence ID" value="OUR93759.1"/>
    <property type="molecule type" value="Genomic_DNA"/>
</dbReference>